<gene>
    <name evidence="1" type="ORF">BBN63_32925</name>
</gene>
<protein>
    <submittedName>
        <fullName evidence="1">Uncharacterized protein</fullName>
    </submittedName>
</protein>
<dbReference type="AlphaFoldDB" id="A0A1U9R227"/>
<proteinExistence type="predicted"/>
<evidence type="ECO:0000313" key="2">
    <source>
        <dbReference type="Proteomes" id="UP000189677"/>
    </source>
</evidence>
<keyword evidence="2" id="KW-1185">Reference proteome</keyword>
<evidence type="ECO:0000313" key="1">
    <source>
        <dbReference type="EMBL" id="AQU70273.1"/>
    </source>
</evidence>
<name>A0A1U9R227_STRNV</name>
<dbReference type="Proteomes" id="UP000189677">
    <property type="component" value="Chromosome"/>
</dbReference>
<reference evidence="1 2" key="1">
    <citation type="submission" date="2016-11" db="EMBL/GenBank/DDBJ databases">
        <title>Complete genome sequence of Streptomyces niveus SCSIO 3406.</title>
        <authorList>
            <person name="Zhu Q."/>
            <person name="Cheng W."/>
            <person name="Song Y."/>
            <person name="Li Q."/>
            <person name="Ju J."/>
        </authorList>
    </citation>
    <scope>NUCLEOTIDE SEQUENCE [LARGE SCALE GENOMIC DNA]</scope>
    <source>
        <strain evidence="1 2">SCSIO 3406</strain>
    </source>
</reference>
<dbReference type="KEGG" id="snw:BBN63_32925"/>
<accession>A0A1U9R227</accession>
<dbReference type="EMBL" id="CP018047">
    <property type="protein sequence ID" value="AQU70273.1"/>
    <property type="molecule type" value="Genomic_DNA"/>
</dbReference>
<sequence>MVSELAQSSSSAVDLEPDGLRVVRIDIDASVGPLKRVAIATIIVGGEGPCTKRPHGHGRGVCLLGELDGFLAVCLGDGGPASVNRHISEQAGSLCCQVEDAAAETSWLLPLDQLLKN</sequence>
<organism evidence="1 2">
    <name type="scientific">Streptomyces niveus</name>
    <name type="common">Streptomyces spheroides</name>
    <dbReference type="NCBI Taxonomy" id="193462"/>
    <lineage>
        <taxon>Bacteria</taxon>
        <taxon>Bacillati</taxon>
        <taxon>Actinomycetota</taxon>
        <taxon>Actinomycetes</taxon>
        <taxon>Kitasatosporales</taxon>
        <taxon>Streptomycetaceae</taxon>
        <taxon>Streptomyces</taxon>
    </lineage>
</organism>